<keyword evidence="4" id="KW-0456">Lyase</keyword>
<dbReference type="AlphaFoldDB" id="A0A1H6CYB4"/>
<dbReference type="InterPro" id="IPR036979">
    <property type="entry name" value="CM_dom_sf"/>
</dbReference>
<gene>
    <name evidence="4" type="ORF">SAMN04488115_11348</name>
</gene>
<proteinExistence type="predicted"/>
<dbReference type="InterPro" id="IPR002701">
    <property type="entry name" value="CM_II_prokaryot"/>
</dbReference>
<evidence type="ECO:0000259" key="3">
    <source>
        <dbReference type="PROSITE" id="PS51168"/>
    </source>
</evidence>
<name>A0A1H6CYB4_9HYPH</name>
<sequence>MVEPVAPDTLPALRREIDAVDAGLIDLLSKRFDIVQRVIVVKQRDGLPANIPERVEDVVRAARALAGEAGLPQDLVETLWRSMISWTIDYEDSHLARSS</sequence>
<dbReference type="Pfam" id="PF01817">
    <property type="entry name" value="CM_2"/>
    <property type="match status" value="1"/>
</dbReference>
<dbReference type="GO" id="GO:0004106">
    <property type="term" value="F:chorismate mutase activity"/>
    <property type="evidence" value="ECO:0007669"/>
    <property type="project" value="UniProtKB-EC"/>
</dbReference>
<dbReference type="PANTHER" id="PTHR38041">
    <property type="entry name" value="CHORISMATE MUTASE"/>
    <property type="match status" value="1"/>
</dbReference>
<dbReference type="Proteomes" id="UP000236743">
    <property type="component" value="Unassembled WGS sequence"/>
</dbReference>
<dbReference type="InterPro" id="IPR036263">
    <property type="entry name" value="Chorismate_II_sf"/>
</dbReference>
<dbReference type="OrthoDB" id="514491at2"/>
<dbReference type="SMART" id="SM00830">
    <property type="entry name" value="CM_2"/>
    <property type="match status" value="1"/>
</dbReference>
<dbReference type="EC" id="5.4.99.5" evidence="1"/>
<dbReference type="GO" id="GO:0009697">
    <property type="term" value="P:salicylic acid biosynthetic process"/>
    <property type="evidence" value="ECO:0007669"/>
    <property type="project" value="TreeGrafter"/>
</dbReference>
<evidence type="ECO:0000256" key="1">
    <source>
        <dbReference type="ARBA" id="ARBA00012404"/>
    </source>
</evidence>
<keyword evidence="4" id="KW-0670">Pyruvate</keyword>
<dbReference type="PANTHER" id="PTHR38041:SF1">
    <property type="entry name" value="CHORISMATE MUTASE"/>
    <property type="match status" value="1"/>
</dbReference>
<evidence type="ECO:0000313" key="4">
    <source>
        <dbReference type="EMBL" id="SEG77774.1"/>
    </source>
</evidence>
<dbReference type="Gene3D" id="1.20.59.10">
    <property type="entry name" value="Chorismate mutase"/>
    <property type="match status" value="1"/>
</dbReference>
<feature type="domain" description="Chorismate mutase" evidence="3">
    <location>
        <begin position="4"/>
        <end position="95"/>
    </location>
</feature>
<keyword evidence="5" id="KW-1185">Reference proteome</keyword>
<protein>
    <recommendedName>
        <fullName evidence="1">chorismate mutase</fullName>
        <ecNumber evidence="1">5.4.99.5</ecNumber>
    </recommendedName>
</protein>
<dbReference type="GO" id="GO:0016829">
    <property type="term" value="F:lyase activity"/>
    <property type="evidence" value="ECO:0007669"/>
    <property type="project" value="UniProtKB-KW"/>
</dbReference>
<organism evidence="4 5">
    <name type="scientific">Bosea lathyri</name>
    <dbReference type="NCBI Taxonomy" id="1036778"/>
    <lineage>
        <taxon>Bacteria</taxon>
        <taxon>Pseudomonadati</taxon>
        <taxon>Pseudomonadota</taxon>
        <taxon>Alphaproteobacteria</taxon>
        <taxon>Hyphomicrobiales</taxon>
        <taxon>Boseaceae</taxon>
        <taxon>Bosea</taxon>
    </lineage>
</organism>
<dbReference type="InterPro" id="IPR051331">
    <property type="entry name" value="Chorismate_mutase-related"/>
</dbReference>
<dbReference type="RefSeq" id="WP_103875081.1">
    <property type="nucleotide sequence ID" value="NZ_FNUY01000013.1"/>
</dbReference>
<evidence type="ECO:0000313" key="5">
    <source>
        <dbReference type="Proteomes" id="UP000236743"/>
    </source>
</evidence>
<reference evidence="4 5" key="1">
    <citation type="submission" date="2016-10" db="EMBL/GenBank/DDBJ databases">
        <authorList>
            <person name="de Groot N.N."/>
        </authorList>
    </citation>
    <scope>NUCLEOTIDE SEQUENCE [LARGE SCALE GENOMIC DNA]</scope>
    <source>
        <strain evidence="4 5">DSM 26656</strain>
    </source>
</reference>
<accession>A0A1H6CYB4</accession>
<dbReference type="EMBL" id="FNUY01000013">
    <property type="protein sequence ID" value="SEG77774.1"/>
    <property type="molecule type" value="Genomic_DNA"/>
</dbReference>
<dbReference type="GO" id="GO:0046417">
    <property type="term" value="P:chorismate metabolic process"/>
    <property type="evidence" value="ECO:0007669"/>
    <property type="project" value="InterPro"/>
</dbReference>
<evidence type="ECO:0000256" key="2">
    <source>
        <dbReference type="ARBA" id="ARBA00023235"/>
    </source>
</evidence>
<dbReference type="PROSITE" id="PS51168">
    <property type="entry name" value="CHORISMATE_MUT_2"/>
    <property type="match status" value="1"/>
</dbReference>
<dbReference type="SUPFAM" id="SSF48600">
    <property type="entry name" value="Chorismate mutase II"/>
    <property type="match status" value="1"/>
</dbReference>
<keyword evidence="2" id="KW-0413">Isomerase</keyword>